<dbReference type="PROSITE" id="PS50181">
    <property type="entry name" value="FBOX"/>
    <property type="match status" value="1"/>
</dbReference>
<feature type="domain" description="F-box" evidence="1">
    <location>
        <begin position="2"/>
        <end position="51"/>
    </location>
</feature>
<dbReference type="InterPro" id="IPR050796">
    <property type="entry name" value="SCF_F-box_component"/>
</dbReference>
<dbReference type="InterPro" id="IPR013187">
    <property type="entry name" value="F-box-assoc_dom_typ3"/>
</dbReference>
<dbReference type="Pfam" id="PF00646">
    <property type="entry name" value="F-box"/>
    <property type="match status" value="1"/>
</dbReference>
<evidence type="ECO:0000259" key="1">
    <source>
        <dbReference type="PROSITE" id="PS50181"/>
    </source>
</evidence>
<gene>
    <name evidence="2" type="ORF">HU200_065718</name>
</gene>
<name>A0A835DUF7_9POAL</name>
<dbReference type="EMBL" id="JACEFO010002883">
    <property type="protein sequence ID" value="KAF8646716.1"/>
    <property type="molecule type" value="Genomic_DNA"/>
</dbReference>
<dbReference type="Proteomes" id="UP000636709">
    <property type="component" value="Unassembled WGS sequence"/>
</dbReference>
<accession>A0A835DUF7</accession>
<dbReference type="Gene3D" id="1.20.1280.50">
    <property type="match status" value="1"/>
</dbReference>
<dbReference type="SUPFAM" id="SSF81383">
    <property type="entry name" value="F-box domain"/>
    <property type="match status" value="1"/>
</dbReference>
<dbReference type="AlphaFoldDB" id="A0A835DUF7"/>
<dbReference type="NCBIfam" id="TIGR01640">
    <property type="entry name" value="F_box_assoc_1"/>
    <property type="match status" value="1"/>
</dbReference>
<dbReference type="InterPro" id="IPR017451">
    <property type="entry name" value="F-box-assoc_interact_dom"/>
</dbReference>
<dbReference type="InterPro" id="IPR036047">
    <property type="entry name" value="F-box-like_dom_sf"/>
</dbReference>
<reference evidence="2" key="1">
    <citation type="submission" date="2020-07" db="EMBL/GenBank/DDBJ databases">
        <title>Genome sequence and genetic diversity analysis of an under-domesticated orphan crop, white fonio (Digitaria exilis).</title>
        <authorList>
            <person name="Bennetzen J.L."/>
            <person name="Chen S."/>
            <person name="Ma X."/>
            <person name="Wang X."/>
            <person name="Yssel A.E.J."/>
            <person name="Chaluvadi S.R."/>
            <person name="Johnson M."/>
            <person name="Gangashetty P."/>
            <person name="Hamidou F."/>
            <person name="Sanogo M.D."/>
            <person name="Zwaenepoel A."/>
            <person name="Wallace J."/>
            <person name="Van De Peer Y."/>
            <person name="Van Deynze A."/>
        </authorList>
    </citation>
    <scope>NUCLEOTIDE SEQUENCE</scope>
    <source>
        <tissue evidence="2">Leaves</tissue>
    </source>
</reference>
<comment type="caution">
    <text evidence="2">The sequence shown here is derived from an EMBL/GenBank/DDBJ whole genome shotgun (WGS) entry which is preliminary data.</text>
</comment>
<organism evidence="2 3">
    <name type="scientific">Digitaria exilis</name>
    <dbReference type="NCBI Taxonomy" id="1010633"/>
    <lineage>
        <taxon>Eukaryota</taxon>
        <taxon>Viridiplantae</taxon>
        <taxon>Streptophyta</taxon>
        <taxon>Embryophyta</taxon>
        <taxon>Tracheophyta</taxon>
        <taxon>Spermatophyta</taxon>
        <taxon>Magnoliopsida</taxon>
        <taxon>Liliopsida</taxon>
        <taxon>Poales</taxon>
        <taxon>Poaceae</taxon>
        <taxon>PACMAD clade</taxon>
        <taxon>Panicoideae</taxon>
        <taxon>Panicodae</taxon>
        <taxon>Paniceae</taxon>
        <taxon>Anthephorinae</taxon>
        <taxon>Digitaria</taxon>
    </lineage>
</organism>
<protein>
    <recommendedName>
        <fullName evidence="1">F-box domain-containing protein</fullName>
    </recommendedName>
</protein>
<dbReference type="PANTHER" id="PTHR31672">
    <property type="entry name" value="BNACNNG10540D PROTEIN"/>
    <property type="match status" value="1"/>
</dbReference>
<dbReference type="InterPro" id="IPR001810">
    <property type="entry name" value="F-box_dom"/>
</dbReference>
<dbReference type="OrthoDB" id="604413at2759"/>
<dbReference type="PANTHER" id="PTHR31672:SF13">
    <property type="entry name" value="F-BOX PROTEIN CPR30-LIKE"/>
    <property type="match status" value="1"/>
</dbReference>
<dbReference type="Pfam" id="PF08268">
    <property type="entry name" value="FBA_3"/>
    <property type="match status" value="1"/>
</dbReference>
<keyword evidence="3" id="KW-1185">Reference proteome</keyword>
<sequence>MGDRWDHIPADAFMEILRRVPSSPRRRLRLVCRHWRSVIDDRTPATQAQPMVLAFVVGHDVPCAYVLDDLTTEHGTSGRELKLPRAALDWGVSMVGTCNGLLCLRRRWEDDFIVVNPVTGEKLAVPPPPEPHGGSQKADAYGFAYHPATGLYKIVHVPWIGEVNVFALGDGAWREVTLPVPIWLRRVPSFGLTNVGGAMYWVATDPHFQSHSVMSLDVKDERVVFVATLPVRIGLTHLSWHLTTDLRGRLVFALCFRETKQGRMLKGIHAKVWILDDGETSKNPPEWVLLCTVVDSGQELPQGIALPHVIHGEHILTTQARAGYEYDRRVSLHACHLSEARTLDGVVRMEGSPSIGMYDACRSLQTFAYVETMEPLALYRGNGCGIGDSEEWDWRFDGGERRWKLMSCSSSSLL</sequence>
<proteinExistence type="predicted"/>
<evidence type="ECO:0000313" key="3">
    <source>
        <dbReference type="Proteomes" id="UP000636709"/>
    </source>
</evidence>
<evidence type="ECO:0000313" key="2">
    <source>
        <dbReference type="EMBL" id="KAF8646716.1"/>
    </source>
</evidence>
<dbReference type="SMART" id="SM00256">
    <property type="entry name" value="FBOX"/>
    <property type="match status" value="1"/>
</dbReference>